<feature type="compositionally biased region" description="Basic and acidic residues" evidence="6">
    <location>
        <begin position="471"/>
        <end position="487"/>
    </location>
</feature>
<comment type="subcellular location">
    <subcellularLocation>
        <location evidence="1">Cell membrane</location>
        <topology evidence="1">Multi-pass membrane protein</topology>
    </subcellularLocation>
</comment>
<evidence type="ECO:0000256" key="7">
    <source>
        <dbReference type="SAM" id="Phobius"/>
    </source>
</evidence>
<keyword evidence="2" id="KW-1003">Cell membrane</keyword>
<reference evidence="8 9" key="1">
    <citation type="submission" date="2008-10" db="EMBL/GenBank/DDBJ databases">
        <title>Draft genome sequence of Collinsella stercoris (DSM 13279).</title>
        <authorList>
            <person name="Sudarsanam P."/>
            <person name="Ley R."/>
            <person name="Guruge J."/>
            <person name="Turnbaugh P.J."/>
            <person name="Mahowald M."/>
            <person name="Liep D."/>
            <person name="Gordon J."/>
        </authorList>
    </citation>
    <scope>NUCLEOTIDE SEQUENCE [LARGE SCALE GENOMIC DNA]</scope>
    <source>
        <strain evidence="8 9">DSM 13279</strain>
    </source>
</reference>
<evidence type="ECO:0000313" key="8">
    <source>
        <dbReference type="EMBL" id="EEA90319.1"/>
    </source>
</evidence>
<evidence type="ECO:0000256" key="3">
    <source>
        <dbReference type="ARBA" id="ARBA00022692"/>
    </source>
</evidence>
<evidence type="ECO:0000256" key="4">
    <source>
        <dbReference type="ARBA" id="ARBA00022989"/>
    </source>
</evidence>
<dbReference type="STRING" id="445975.COLSTE_01486"/>
<sequence>MTRRQSMTPQHDREPERDGALGNVEGESGTPGREHRAPKISVGDASSAQDRKADSSSMKQVRTTFIFLGFVSLAYVAYLVVSGQVDDFVRALIGVNPAWLIAGVVCFLCYYLFGILAYTAIVVVDHDSPVGFRDLMSVEASGVFFMRLTPGGAGVIPSQIYRLTRAGLPLADASALQFVRFTLYEAGEGIFAAIMLLFCGDYFLTTFSDVKILGLDVTLIGIFMFAFKFVQVGGVFLLCLLPGPIQKLGALGLRIGRALHILNQERYERYLDFVTTQVSTFSQAFRSAASNWHVLPVVETLTLLQLGCMYALPYFVLRSFGLEADLLICLASGSMVELLVNAIPLPGGAGGAEVGFTYLFQNMFGWHLSAGLAIWRSIEYLLPVVIAAPCMGMRSTTGESIYNRWNRRMHNIHHVARGDWGGVKRPEGVKFKPAARPGANRSGTSTRAKTQRLTDGVPFKLPTASAPAKPVRSERDARDGAEKEERR</sequence>
<dbReference type="eggNOG" id="COG0392">
    <property type="taxonomic scope" value="Bacteria"/>
</dbReference>
<dbReference type="PANTHER" id="PTHR37693">
    <property type="entry name" value="PHOSPHATIDYLGLYCEROL LYSYLTRANSFERASE"/>
    <property type="match status" value="1"/>
</dbReference>
<keyword evidence="9" id="KW-1185">Reference proteome</keyword>
<organism evidence="8 9">
    <name type="scientific">Collinsella stercoris DSM 13279</name>
    <dbReference type="NCBI Taxonomy" id="445975"/>
    <lineage>
        <taxon>Bacteria</taxon>
        <taxon>Bacillati</taxon>
        <taxon>Actinomycetota</taxon>
        <taxon>Coriobacteriia</taxon>
        <taxon>Coriobacteriales</taxon>
        <taxon>Coriobacteriaceae</taxon>
        <taxon>Collinsella</taxon>
    </lineage>
</organism>
<keyword evidence="5 7" id="KW-0472">Membrane</keyword>
<dbReference type="EMBL" id="ABXJ01000078">
    <property type="protein sequence ID" value="EEA90319.1"/>
    <property type="molecule type" value="Genomic_DNA"/>
</dbReference>
<name>B6GBM3_9ACTN</name>
<evidence type="ECO:0000313" key="9">
    <source>
        <dbReference type="Proteomes" id="UP000003560"/>
    </source>
</evidence>
<comment type="caution">
    <text evidence="8">The sequence shown here is derived from an EMBL/GenBank/DDBJ whole genome shotgun (WGS) entry which is preliminary data.</text>
</comment>
<dbReference type="AlphaFoldDB" id="B6GBM3"/>
<evidence type="ECO:0000256" key="1">
    <source>
        <dbReference type="ARBA" id="ARBA00004651"/>
    </source>
</evidence>
<evidence type="ECO:0008006" key="10">
    <source>
        <dbReference type="Google" id="ProtNLM"/>
    </source>
</evidence>
<proteinExistence type="predicted"/>
<dbReference type="GO" id="GO:0005886">
    <property type="term" value="C:plasma membrane"/>
    <property type="evidence" value="ECO:0007669"/>
    <property type="project" value="UniProtKB-SubCell"/>
</dbReference>
<feature type="compositionally biased region" description="Polar residues" evidence="6">
    <location>
        <begin position="441"/>
        <end position="453"/>
    </location>
</feature>
<dbReference type="PANTHER" id="PTHR37693:SF1">
    <property type="entry name" value="INTEGRAL MEMBRANE PROTEIN"/>
    <property type="match status" value="1"/>
</dbReference>
<accession>B6GBM3</accession>
<feature type="transmembrane region" description="Helical" evidence="7">
    <location>
        <begin position="61"/>
        <end position="81"/>
    </location>
</feature>
<reference evidence="8 9" key="2">
    <citation type="submission" date="2008-10" db="EMBL/GenBank/DDBJ databases">
        <authorList>
            <person name="Fulton L."/>
            <person name="Clifton S."/>
            <person name="Fulton B."/>
            <person name="Xu J."/>
            <person name="Minx P."/>
            <person name="Pepin K.H."/>
            <person name="Johnson M."/>
            <person name="Thiruvilangam P."/>
            <person name="Bhonagiri V."/>
            <person name="Nash W.E."/>
            <person name="Mardis E.R."/>
            <person name="Wilson R.K."/>
        </authorList>
    </citation>
    <scope>NUCLEOTIDE SEQUENCE [LARGE SCALE GENOMIC DNA]</scope>
    <source>
        <strain evidence="8 9">DSM 13279</strain>
    </source>
</reference>
<evidence type="ECO:0000256" key="2">
    <source>
        <dbReference type="ARBA" id="ARBA00022475"/>
    </source>
</evidence>
<feature type="transmembrane region" description="Helical" evidence="7">
    <location>
        <begin position="189"/>
        <end position="207"/>
    </location>
</feature>
<feature type="transmembrane region" description="Helical" evidence="7">
    <location>
        <begin position="101"/>
        <end position="124"/>
    </location>
</feature>
<gene>
    <name evidence="8" type="ORF">COLSTE_01486</name>
</gene>
<evidence type="ECO:0000256" key="5">
    <source>
        <dbReference type="ARBA" id="ARBA00023136"/>
    </source>
</evidence>
<feature type="compositionally biased region" description="Basic and acidic residues" evidence="6">
    <location>
        <begin position="10"/>
        <end position="19"/>
    </location>
</feature>
<feature type="region of interest" description="Disordered" evidence="6">
    <location>
        <begin position="428"/>
        <end position="487"/>
    </location>
</feature>
<feature type="transmembrane region" description="Helical" evidence="7">
    <location>
        <begin position="219"/>
        <end position="241"/>
    </location>
</feature>
<evidence type="ECO:0000256" key="6">
    <source>
        <dbReference type="SAM" id="MobiDB-lite"/>
    </source>
</evidence>
<dbReference type="InterPro" id="IPR022791">
    <property type="entry name" value="L-PG_synthase/AglD"/>
</dbReference>
<dbReference type="NCBIfam" id="TIGR00374">
    <property type="entry name" value="flippase-like domain"/>
    <property type="match status" value="1"/>
</dbReference>
<dbReference type="HOGENOM" id="CLU_039146_4_0_11"/>
<dbReference type="Pfam" id="PF03706">
    <property type="entry name" value="LPG_synthase_TM"/>
    <property type="match status" value="1"/>
</dbReference>
<feature type="region of interest" description="Disordered" evidence="6">
    <location>
        <begin position="1"/>
        <end position="55"/>
    </location>
</feature>
<dbReference type="Proteomes" id="UP000003560">
    <property type="component" value="Unassembled WGS sequence"/>
</dbReference>
<protein>
    <recommendedName>
        <fullName evidence="10">TIGR00374 family protein</fullName>
    </recommendedName>
</protein>
<keyword evidence="3 7" id="KW-0812">Transmembrane</keyword>
<keyword evidence="4 7" id="KW-1133">Transmembrane helix</keyword>